<evidence type="ECO:0000313" key="16">
    <source>
        <dbReference type="Proteomes" id="UP000190896"/>
    </source>
</evidence>
<dbReference type="CDD" id="cd01555">
    <property type="entry name" value="UdpNAET"/>
    <property type="match status" value="1"/>
</dbReference>
<accession>A0A1T2KX31</accession>
<dbReference type="HAMAP" id="MF_00111">
    <property type="entry name" value="MurA"/>
    <property type="match status" value="1"/>
</dbReference>
<dbReference type="InterPro" id="IPR013792">
    <property type="entry name" value="RNA3'P_cycl/enolpyr_Trfase_a/b"/>
</dbReference>
<dbReference type="GO" id="GO:0009252">
    <property type="term" value="P:peptidoglycan biosynthetic process"/>
    <property type="evidence" value="ECO:0007669"/>
    <property type="project" value="UniProtKB-UniRule"/>
</dbReference>
<dbReference type="PANTHER" id="PTHR43783">
    <property type="entry name" value="UDP-N-ACETYLGLUCOSAMINE 1-CARBOXYVINYLTRANSFERASE"/>
    <property type="match status" value="1"/>
</dbReference>
<evidence type="ECO:0000256" key="13">
    <source>
        <dbReference type="HAMAP-Rule" id="MF_00111"/>
    </source>
</evidence>
<comment type="similarity">
    <text evidence="11 13">Belongs to the EPSP synthase family. MurA subfamily.</text>
</comment>
<evidence type="ECO:0000256" key="7">
    <source>
        <dbReference type="ARBA" id="ARBA00022984"/>
    </source>
</evidence>
<evidence type="ECO:0000256" key="8">
    <source>
        <dbReference type="ARBA" id="ARBA00023306"/>
    </source>
</evidence>
<reference evidence="15 16" key="1">
    <citation type="submission" date="2016-11" db="EMBL/GenBank/DDBJ databases">
        <title>Mixed transmission modes and dynamic genome evolution in an obligate animal-bacterial symbiosis.</title>
        <authorList>
            <person name="Russell S.L."/>
            <person name="Corbett-Detig R.B."/>
            <person name="Cavanaugh C.M."/>
        </authorList>
    </citation>
    <scope>NUCLEOTIDE SEQUENCE [LARGE SCALE GENOMIC DNA]</scope>
    <source>
        <strain evidence="15">Se-Cadez</strain>
    </source>
</reference>
<comment type="function">
    <text evidence="13">Cell wall formation. Adds enolpyruvyl to UDP-N-acetylglucosamine.</text>
</comment>
<dbReference type="EMBL" id="MPRJ01000010">
    <property type="protein sequence ID" value="OOZ37418.1"/>
    <property type="molecule type" value="Genomic_DNA"/>
</dbReference>
<feature type="binding site" evidence="13">
    <location>
        <position position="328"/>
    </location>
    <ligand>
        <name>UDP-N-acetyl-alpha-D-glucosamine</name>
        <dbReference type="ChEBI" id="CHEBI:57705"/>
    </ligand>
</feature>
<protein>
    <recommendedName>
        <fullName evidence="13">UDP-N-acetylglucosamine 1-carboxyvinyltransferase</fullName>
        <ecNumber evidence="13">2.5.1.7</ecNumber>
    </recommendedName>
    <alternativeName>
        <fullName evidence="13">Enoylpyruvate transferase</fullName>
    </alternativeName>
    <alternativeName>
        <fullName evidence="13">UDP-N-acetylglucosamine enolpyruvyl transferase</fullName>
        <shortName evidence="13">EPT</shortName>
    </alternativeName>
</protein>
<name>A0A1T2KX31_9GAMM</name>
<evidence type="ECO:0000256" key="10">
    <source>
        <dbReference type="ARBA" id="ARBA00023317"/>
    </source>
</evidence>
<keyword evidence="8 13" id="KW-0131">Cell cycle</keyword>
<keyword evidence="9 13" id="KW-0961">Cell wall biogenesis/degradation</keyword>
<feature type="active site" description="Proton donor" evidence="13">
    <location>
        <position position="117"/>
    </location>
</feature>
<dbReference type="NCBIfam" id="TIGR01072">
    <property type="entry name" value="murA"/>
    <property type="match status" value="1"/>
</dbReference>
<keyword evidence="16" id="KW-1185">Reference proteome</keyword>
<dbReference type="GO" id="GO:0008360">
    <property type="term" value="P:regulation of cell shape"/>
    <property type="evidence" value="ECO:0007669"/>
    <property type="project" value="UniProtKB-KW"/>
</dbReference>
<keyword evidence="10 13" id="KW-0670">Pyruvate</keyword>
<dbReference type="Proteomes" id="UP000190896">
    <property type="component" value="Unassembled WGS sequence"/>
</dbReference>
<dbReference type="RefSeq" id="WP_078485934.1">
    <property type="nucleotide sequence ID" value="NZ_MPRJ01000010.1"/>
</dbReference>
<evidence type="ECO:0000256" key="3">
    <source>
        <dbReference type="ARBA" id="ARBA00022490"/>
    </source>
</evidence>
<dbReference type="FunFam" id="3.65.10.10:FF:000002">
    <property type="entry name" value="UDP-N-acetylglucosamine 1-carboxyvinyltransferase"/>
    <property type="match status" value="1"/>
</dbReference>
<dbReference type="InterPro" id="IPR036968">
    <property type="entry name" value="Enolpyruvate_Tfrase_sf"/>
</dbReference>
<sequence length="419" mass="44532">MDKLIINGVTSLSGEVKIAGAKNAALPILAATLLADGKMTVGNVPHLHDITTTMELLGNMGVQLVVDERLNIETDTSTIKNFSAPYELVKTMRASILVLGPLLARFGHAEVSLPGGCAIGSRPVNLHIDGLRAMGADIDVEGGYIRASAERLKGARLVMDLVTVTGTENLMMAAALADGESVIENAAREPEVVDLANCINEMGGKISGAGTDTITIEGVERLYGTHYNVLPDRIETGTYLVAAAMTGGSIKVRDTKPDLVDSVLQKLRDAGAEIECGEDWITLDMKGKRPKAVNVHTAPYPAFPTDMQAQFTALNAVAEGVGTITETVFENRFMHVQEMQRMGADIKLEGNTAICSGVGRLQGAPVMATDLRASASLVLAGLVADGETVVQRIYHIDRGYENIEEKLSGLGAEIRRVPE</sequence>
<keyword evidence="7 13" id="KW-0573">Peptidoglycan synthesis</keyword>
<evidence type="ECO:0000256" key="4">
    <source>
        <dbReference type="ARBA" id="ARBA00022618"/>
    </source>
</evidence>
<evidence type="ECO:0000259" key="14">
    <source>
        <dbReference type="Pfam" id="PF00275"/>
    </source>
</evidence>
<dbReference type="InterPro" id="IPR005750">
    <property type="entry name" value="UDP_GlcNAc_COvinyl_MurA"/>
</dbReference>
<proteinExistence type="inferred from homology"/>
<dbReference type="OrthoDB" id="9803760at2"/>
<evidence type="ECO:0000256" key="11">
    <source>
        <dbReference type="ARBA" id="ARBA00038367"/>
    </source>
</evidence>
<feature type="binding site" evidence="13">
    <location>
        <position position="306"/>
    </location>
    <ligand>
        <name>UDP-N-acetyl-alpha-D-glucosamine</name>
        <dbReference type="ChEBI" id="CHEBI:57705"/>
    </ligand>
</feature>
<dbReference type="InterPro" id="IPR001986">
    <property type="entry name" value="Enolpyruvate_Tfrase_dom"/>
</dbReference>
<organism evidence="15 16">
    <name type="scientific">Solemya velesiana gill symbiont</name>
    <dbReference type="NCBI Taxonomy" id="1918948"/>
    <lineage>
        <taxon>Bacteria</taxon>
        <taxon>Pseudomonadati</taxon>
        <taxon>Pseudomonadota</taxon>
        <taxon>Gammaproteobacteria</taxon>
        <taxon>sulfur-oxidizing symbionts</taxon>
    </lineage>
</organism>
<comment type="caution">
    <text evidence="15">The sequence shown here is derived from an EMBL/GenBank/DDBJ whole genome shotgun (WGS) entry which is preliminary data.</text>
</comment>
<dbReference type="AlphaFoldDB" id="A0A1T2KX31"/>
<dbReference type="EC" id="2.5.1.7" evidence="13"/>
<dbReference type="SUPFAM" id="SSF55205">
    <property type="entry name" value="EPT/RTPC-like"/>
    <property type="match status" value="1"/>
</dbReference>
<dbReference type="Pfam" id="PF00275">
    <property type="entry name" value="EPSP_synthase"/>
    <property type="match status" value="1"/>
</dbReference>
<dbReference type="GO" id="GO:0008760">
    <property type="term" value="F:UDP-N-acetylglucosamine 1-carboxyvinyltransferase activity"/>
    <property type="evidence" value="ECO:0007669"/>
    <property type="project" value="UniProtKB-UniRule"/>
</dbReference>
<dbReference type="UniPathway" id="UPA00219"/>
<evidence type="ECO:0000256" key="12">
    <source>
        <dbReference type="ARBA" id="ARBA00047527"/>
    </source>
</evidence>
<comment type="pathway">
    <text evidence="2 13">Cell wall biogenesis; peptidoglycan biosynthesis.</text>
</comment>
<dbReference type="GO" id="GO:0071555">
    <property type="term" value="P:cell wall organization"/>
    <property type="evidence" value="ECO:0007669"/>
    <property type="project" value="UniProtKB-KW"/>
</dbReference>
<dbReference type="InterPro" id="IPR050068">
    <property type="entry name" value="MurA_subfamily"/>
</dbReference>
<feature type="domain" description="Enolpyruvate transferase" evidence="14">
    <location>
        <begin position="7"/>
        <end position="407"/>
    </location>
</feature>
<dbReference type="Gene3D" id="3.65.10.10">
    <property type="entry name" value="Enolpyruvate transferase domain"/>
    <property type="match status" value="2"/>
</dbReference>
<gene>
    <name evidence="13" type="primary">murA</name>
    <name evidence="15" type="ORF">BOW51_02415</name>
</gene>
<comment type="catalytic activity">
    <reaction evidence="12 13">
        <text>phosphoenolpyruvate + UDP-N-acetyl-alpha-D-glucosamine = UDP-N-acetyl-3-O-(1-carboxyvinyl)-alpha-D-glucosamine + phosphate</text>
        <dbReference type="Rhea" id="RHEA:18681"/>
        <dbReference type="ChEBI" id="CHEBI:43474"/>
        <dbReference type="ChEBI" id="CHEBI:57705"/>
        <dbReference type="ChEBI" id="CHEBI:58702"/>
        <dbReference type="ChEBI" id="CHEBI:68483"/>
        <dbReference type="EC" id="2.5.1.7"/>
    </reaction>
</comment>
<evidence type="ECO:0000256" key="1">
    <source>
        <dbReference type="ARBA" id="ARBA00004496"/>
    </source>
</evidence>
<evidence type="ECO:0000256" key="2">
    <source>
        <dbReference type="ARBA" id="ARBA00004752"/>
    </source>
</evidence>
<keyword evidence="6 13" id="KW-0133">Cell shape</keyword>
<keyword evidence="5 13" id="KW-0808">Transferase</keyword>
<keyword evidence="4 13" id="KW-0132">Cell division</keyword>
<dbReference type="PANTHER" id="PTHR43783:SF1">
    <property type="entry name" value="UDP-N-ACETYLGLUCOSAMINE 1-CARBOXYVINYLTRANSFERASE"/>
    <property type="match status" value="1"/>
</dbReference>
<evidence type="ECO:0000313" key="15">
    <source>
        <dbReference type="EMBL" id="OOZ37418.1"/>
    </source>
</evidence>
<dbReference type="GO" id="GO:0019277">
    <property type="term" value="P:UDP-N-acetylgalactosamine biosynthetic process"/>
    <property type="evidence" value="ECO:0007669"/>
    <property type="project" value="InterPro"/>
</dbReference>
<comment type="subcellular location">
    <subcellularLocation>
        <location evidence="1 13">Cytoplasm</location>
    </subcellularLocation>
</comment>
<dbReference type="NCBIfam" id="NF006873">
    <property type="entry name" value="PRK09369.1"/>
    <property type="match status" value="1"/>
</dbReference>
<feature type="binding site" evidence="13">
    <location>
        <begin position="22"/>
        <end position="23"/>
    </location>
    <ligand>
        <name>phosphoenolpyruvate</name>
        <dbReference type="ChEBI" id="CHEBI:58702"/>
    </ligand>
</feature>
<dbReference type="STRING" id="1918948.BOW53_05880"/>
<dbReference type="GO" id="GO:0005737">
    <property type="term" value="C:cytoplasm"/>
    <property type="evidence" value="ECO:0007669"/>
    <property type="project" value="UniProtKB-SubCell"/>
</dbReference>
<feature type="modified residue" description="2-(S-cysteinyl)pyruvic acid O-phosphothioketal" evidence="13">
    <location>
        <position position="117"/>
    </location>
</feature>
<keyword evidence="3 13" id="KW-0963">Cytoplasm</keyword>
<evidence type="ECO:0000256" key="9">
    <source>
        <dbReference type="ARBA" id="ARBA00023316"/>
    </source>
</evidence>
<dbReference type="GO" id="GO:0051301">
    <property type="term" value="P:cell division"/>
    <property type="evidence" value="ECO:0007669"/>
    <property type="project" value="UniProtKB-KW"/>
</dbReference>
<comment type="caution">
    <text evidence="13">Lacks conserved residue(s) required for the propagation of feature annotation.</text>
</comment>
<evidence type="ECO:0000256" key="6">
    <source>
        <dbReference type="ARBA" id="ARBA00022960"/>
    </source>
</evidence>
<feature type="binding site" evidence="13">
    <location>
        <position position="93"/>
    </location>
    <ligand>
        <name>UDP-N-acetyl-alpha-D-glucosamine</name>
        <dbReference type="ChEBI" id="CHEBI:57705"/>
    </ligand>
</feature>
<evidence type="ECO:0000256" key="5">
    <source>
        <dbReference type="ARBA" id="ARBA00022679"/>
    </source>
</evidence>